<sequence length="209" mass="23799">MTFGRAQLGCLFSFFYSLFCLFPLRQVETNTKRQKEPPLTEVEDNTRTTTNKQKDRFNMLRRVFPVSRAAVRGPTLALTAALRHGHHAQTQHDFSGCFLRKLTREEEESLRVLQDNRPVSAVVPGKLFMRHWIAAEQSTVSVVNRVMSGIISVCLMLWSCGYATLGYNGHNCAHVAGWIFIAFWLVLHTHCMAMIPLFSLIALMQLVLN</sequence>
<dbReference type="eggNOG" id="ENOG502S1T7">
    <property type="taxonomic scope" value="Eukaryota"/>
</dbReference>
<protein>
    <recommendedName>
        <fullName evidence="5">Transmembrane protein</fullName>
    </recommendedName>
</protein>
<keyword evidence="4" id="KW-1185">Reference proteome</keyword>
<dbReference type="RefSeq" id="XP_817414.1">
    <property type="nucleotide sequence ID" value="XM_812321.1"/>
</dbReference>
<evidence type="ECO:0000256" key="2">
    <source>
        <dbReference type="SAM" id="Phobius"/>
    </source>
</evidence>
<feature type="transmembrane region" description="Helical" evidence="2">
    <location>
        <begin position="6"/>
        <end position="24"/>
    </location>
</feature>
<proteinExistence type="predicted"/>
<dbReference type="AlphaFoldDB" id="Q4DSP3"/>
<evidence type="ECO:0000313" key="3">
    <source>
        <dbReference type="EMBL" id="EAN95563.1"/>
    </source>
</evidence>
<dbReference type="GeneID" id="3549444"/>
<dbReference type="KEGG" id="tcr:509937.210"/>
<feature type="transmembrane region" description="Helical" evidence="2">
    <location>
        <begin position="146"/>
        <end position="165"/>
    </location>
</feature>
<keyword evidence="2" id="KW-0472">Membrane</keyword>
<name>Q4DSP3_TRYCC</name>
<reference evidence="3 4" key="1">
    <citation type="journal article" date="2005" name="Science">
        <title>The genome sequence of Trypanosoma cruzi, etiologic agent of Chagas disease.</title>
        <authorList>
            <person name="El-Sayed N.M."/>
            <person name="Myler P.J."/>
            <person name="Bartholomeu D.C."/>
            <person name="Nilsson D."/>
            <person name="Aggarwal G."/>
            <person name="Tran A.N."/>
            <person name="Ghedin E."/>
            <person name="Worthey E.A."/>
            <person name="Delcher A.L."/>
            <person name="Blandin G."/>
            <person name="Westenberger S.J."/>
            <person name="Caler E."/>
            <person name="Cerqueira G.C."/>
            <person name="Branche C."/>
            <person name="Haas B."/>
            <person name="Anupama A."/>
            <person name="Arner E."/>
            <person name="Aslund L."/>
            <person name="Attipoe P."/>
            <person name="Bontempi E."/>
            <person name="Bringaud F."/>
            <person name="Burton P."/>
            <person name="Cadag E."/>
            <person name="Campbell D.A."/>
            <person name="Carrington M."/>
            <person name="Crabtree J."/>
            <person name="Darban H."/>
            <person name="da Silveira J.F."/>
            <person name="de Jong P."/>
            <person name="Edwards K."/>
            <person name="Englund P.T."/>
            <person name="Fazelina G."/>
            <person name="Feldblyum T."/>
            <person name="Ferella M."/>
            <person name="Frasch A.C."/>
            <person name="Gull K."/>
            <person name="Horn D."/>
            <person name="Hou L."/>
            <person name="Huang Y."/>
            <person name="Kindlund E."/>
            <person name="Klingbeil M."/>
            <person name="Kluge S."/>
            <person name="Koo H."/>
            <person name="Lacerda D."/>
            <person name="Levin M.J."/>
            <person name="Lorenzi H."/>
            <person name="Louie T."/>
            <person name="Machado C.R."/>
            <person name="McCulloch R."/>
            <person name="McKenna A."/>
            <person name="Mizuno Y."/>
            <person name="Mottram J.C."/>
            <person name="Nelson S."/>
            <person name="Ochaya S."/>
            <person name="Osoegawa K."/>
            <person name="Pai G."/>
            <person name="Parsons M."/>
            <person name="Pentony M."/>
            <person name="Pettersson U."/>
            <person name="Pop M."/>
            <person name="Ramirez J.L."/>
            <person name="Rinta J."/>
            <person name="Robertson L."/>
            <person name="Salzberg S.L."/>
            <person name="Sanchez D.O."/>
            <person name="Seyler A."/>
            <person name="Sharma R."/>
            <person name="Shetty J."/>
            <person name="Simpson A.J."/>
            <person name="Sisk E."/>
            <person name="Tammi M.T."/>
            <person name="Tarleton R."/>
            <person name="Teixeira S."/>
            <person name="Van Aken S."/>
            <person name="Vogt C."/>
            <person name="Ward P.N."/>
            <person name="Wickstead B."/>
            <person name="Wortman J."/>
            <person name="White O."/>
            <person name="Fraser C.M."/>
            <person name="Stuart K.D."/>
            <person name="Andersson B."/>
        </authorList>
    </citation>
    <scope>NUCLEOTIDE SEQUENCE [LARGE SCALE GENOMIC DNA]</scope>
    <source>
        <strain evidence="3 4">CL Brener</strain>
    </source>
</reference>
<organism evidence="3 4">
    <name type="scientific">Trypanosoma cruzi (strain CL Brener)</name>
    <dbReference type="NCBI Taxonomy" id="353153"/>
    <lineage>
        <taxon>Eukaryota</taxon>
        <taxon>Discoba</taxon>
        <taxon>Euglenozoa</taxon>
        <taxon>Kinetoplastea</taxon>
        <taxon>Metakinetoplastina</taxon>
        <taxon>Trypanosomatida</taxon>
        <taxon>Trypanosomatidae</taxon>
        <taxon>Trypanosoma</taxon>
        <taxon>Schizotrypanum</taxon>
    </lineage>
</organism>
<feature type="region of interest" description="Disordered" evidence="1">
    <location>
        <begin position="31"/>
        <end position="52"/>
    </location>
</feature>
<dbReference type="EMBL" id="AAHK01000204">
    <property type="protein sequence ID" value="EAN95563.1"/>
    <property type="molecule type" value="Genomic_DNA"/>
</dbReference>
<accession>Q4DSP3</accession>
<dbReference type="InParanoid" id="Q4DSP3"/>
<dbReference type="OMA" id="HWIAGEQ"/>
<evidence type="ECO:0000313" key="4">
    <source>
        <dbReference type="Proteomes" id="UP000002296"/>
    </source>
</evidence>
<dbReference type="PaxDb" id="353153-Q4DSP3"/>
<feature type="transmembrane region" description="Helical" evidence="2">
    <location>
        <begin position="177"/>
        <end position="203"/>
    </location>
</feature>
<evidence type="ECO:0008006" key="5">
    <source>
        <dbReference type="Google" id="ProtNLM"/>
    </source>
</evidence>
<comment type="caution">
    <text evidence="3">The sequence shown here is derived from an EMBL/GenBank/DDBJ whole genome shotgun (WGS) entry which is preliminary data.</text>
</comment>
<dbReference type="Proteomes" id="UP000002296">
    <property type="component" value="Unassembled WGS sequence"/>
</dbReference>
<keyword evidence="2" id="KW-0812">Transmembrane</keyword>
<gene>
    <name evidence="3" type="ORF">Tc00.1047053509937.210</name>
</gene>
<keyword evidence="2" id="KW-1133">Transmembrane helix</keyword>
<evidence type="ECO:0000256" key="1">
    <source>
        <dbReference type="SAM" id="MobiDB-lite"/>
    </source>
</evidence>